<evidence type="ECO:0000256" key="3">
    <source>
        <dbReference type="ARBA" id="ARBA00023194"/>
    </source>
</evidence>
<dbReference type="EMBL" id="RAVZ01000001">
    <property type="protein sequence ID" value="RKG94157.1"/>
    <property type="molecule type" value="Genomic_DNA"/>
</dbReference>
<dbReference type="GO" id="GO:0016706">
    <property type="term" value="F:2-oxoglutarate-dependent dioxygenase activity"/>
    <property type="evidence" value="ECO:0007669"/>
    <property type="project" value="UniProtKB-ARBA"/>
</dbReference>
<dbReference type="AlphaFoldDB" id="A0A3A8JEF1"/>
<evidence type="ECO:0000313" key="5">
    <source>
        <dbReference type="EMBL" id="RKG94157.1"/>
    </source>
</evidence>
<keyword evidence="3" id="KW-0045">Antibiotic biosynthesis</keyword>
<gene>
    <name evidence="5" type="ORF">D7V88_00105</name>
</gene>
<evidence type="ECO:0000313" key="6">
    <source>
        <dbReference type="Proteomes" id="UP000268094"/>
    </source>
</evidence>
<protein>
    <submittedName>
        <fullName evidence="5">TauD/TfdA family dioxygenase</fullName>
    </submittedName>
</protein>
<evidence type="ECO:0000256" key="2">
    <source>
        <dbReference type="ARBA" id="ARBA00023002"/>
    </source>
</evidence>
<keyword evidence="6" id="KW-1185">Reference proteome</keyword>
<proteinExistence type="predicted"/>
<dbReference type="InterPro" id="IPR003819">
    <property type="entry name" value="TauD/TfdA-like"/>
</dbReference>
<comment type="caution">
    <text evidence="5">The sequence shown here is derived from an EMBL/GenBank/DDBJ whole genome shotgun (WGS) entry which is preliminary data.</text>
</comment>
<dbReference type="InterPro" id="IPR042098">
    <property type="entry name" value="TauD-like_sf"/>
</dbReference>
<name>A0A3A8JEF1_9BACT</name>
<accession>A0A3A8JEF1</accession>
<dbReference type="SUPFAM" id="SSF51197">
    <property type="entry name" value="Clavaminate synthase-like"/>
    <property type="match status" value="1"/>
</dbReference>
<comment type="cofactor">
    <cofactor evidence="1">
        <name>Fe(2+)</name>
        <dbReference type="ChEBI" id="CHEBI:29033"/>
    </cofactor>
</comment>
<dbReference type="Gene3D" id="3.60.130.10">
    <property type="entry name" value="Clavaminate synthase-like"/>
    <property type="match status" value="1"/>
</dbReference>
<feature type="domain" description="TauD/TfdA-like" evidence="4">
    <location>
        <begin position="49"/>
        <end position="337"/>
    </location>
</feature>
<dbReference type="PANTHER" id="PTHR10696:SF56">
    <property type="entry name" value="TAUD_TFDA-LIKE DOMAIN-CONTAINING PROTEIN"/>
    <property type="match status" value="1"/>
</dbReference>
<dbReference type="OrthoDB" id="9769888at2"/>
<keyword evidence="2" id="KW-0560">Oxidoreductase</keyword>
<dbReference type="Proteomes" id="UP000268094">
    <property type="component" value="Unassembled WGS sequence"/>
</dbReference>
<keyword evidence="5" id="KW-0223">Dioxygenase</keyword>
<sequence length="348" mass="39308">MTRKSDIAGPGIPSRRRAPMKLSTTSLVKVGSLPGAEGFPLVVEPTLEDLDPADWAANHREWIDAKLQESGALLFRGFRVPDAFAFRAFVGALSSELLDYVERAAPRTQVAPNVYTSTEFAADQSIPLHHEMSYSHNWPSRLWFFCDVPSPVGGATPLAPERLVTSRIPEDIRRRFLEKKVMYVRNYGEGVDLSWQEAFQTQDRAEVERYCQSCGMTCEWRDGDRLRTRAVRQVMATHPRTGEALWFNHAPIFHETNLSPSVREALRAQFRPDEMPRNAFYGDGSPLEPELLERIRGVYADATVRFPWQKGDVLMVDNFLAVHGRDPFEGERSILVAMAELYVSPGPA</sequence>
<organism evidence="5 6">
    <name type="scientific">Corallococcus terminator</name>
    <dbReference type="NCBI Taxonomy" id="2316733"/>
    <lineage>
        <taxon>Bacteria</taxon>
        <taxon>Pseudomonadati</taxon>
        <taxon>Myxococcota</taxon>
        <taxon>Myxococcia</taxon>
        <taxon>Myxococcales</taxon>
        <taxon>Cystobacterineae</taxon>
        <taxon>Myxococcaceae</taxon>
        <taxon>Corallococcus</taxon>
    </lineage>
</organism>
<reference evidence="6" key="1">
    <citation type="submission" date="2018-09" db="EMBL/GenBank/DDBJ databases">
        <authorList>
            <person name="Livingstone P.G."/>
            <person name="Whitworth D.E."/>
        </authorList>
    </citation>
    <scope>NUCLEOTIDE SEQUENCE [LARGE SCALE GENOMIC DNA]</scope>
    <source>
        <strain evidence="6">CA054A</strain>
    </source>
</reference>
<dbReference type="Pfam" id="PF02668">
    <property type="entry name" value="TauD"/>
    <property type="match status" value="1"/>
</dbReference>
<dbReference type="InterPro" id="IPR050411">
    <property type="entry name" value="AlphaKG_dependent_hydroxylases"/>
</dbReference>
<dbReference type="PANTHER" id="PTHR10696">
    <property type="entry name" value="GAMMA-BUTYROBETAINE HYDROXYLASE-RELATED"/>
    <property type="match status" value="1"/>
</dbReference>
<dbReference type="GO" id="GO:0017000">
    <property type="term" value="P:antibiotic biosynthetic process"/>
    <property type="evidence" value="ECO:0007669"/>
    <property type="project" value="UniProtKB-KW"/>
</dbReference>
<evidence type="ECO:0000259" key="4">
    <source>
        <dbReference type="Pfam" id="PF02668"/>
    </source>
</evidence>
<evidence type="ECO:0000256" key="1">
    <source>
        <dbReference type="ARBA" id="ARBA00001954"/>
    </source>
</evidence>
<dbReference type="RefSeq" id="WP_120538526.1">
    <property type="nucleotide sequence ID" value="NZ_RAVZ01000001.1"/>
</dbReference>